<accession>A0ABT8XB93</accession>
<dbReference type="SUPFAM" id="SSF54637">
    <property type="entry name" value="Thioesterase/thiol ester dehydrase-isomerase"/>
    <property type="match status" value="1"/>
</dbReference>
<dbReference type="Pfam" id="PF01575">
    <property type="entry name" value="MaoC_dehydratas"/>
    <property type="match status" value="1"/>
</dbReference>
<keyword evidence="3" id="KW-1185">Reference proteome</keyword>
<dbReference type="RefSeq" id="WP_244761625.1">
    <property type="nucleotide sequence ID" value="NZ_JALJCJ010000004.1"/>
</dbReference>
<evidence type="ECO:0000259" key="1">
    <source>
        <dbReference type="Pfam" id="PF01575"/>
    </source>
</evidence>
<dbReference type="Gene3D" id="3.10.129.10">
    <property type="entry name" value="Hotdog Thioesterase"/>
    <property type="match status" value="1"/>
</dbReference>
<evidence type="ECO:0000313" key="2">
    <source>
        <dbReference type="EMBL" id="MDO6120946.1"/>
    </source>
</evidence>
<comment type="caution">
    <text evidence="2">The sequence shown here is derived from an EMBL/GenBank/DDBJ whole genome shotgun (WGS) entry which is preliminary data.</text>
</comment>
<feature type="domain" description="MaoC-like" evidence="1">
    <location>
        <begin position="7"/>
        <end position="123"/>
    </location>
</feature>
<dbReference type="InterPro" id="IPR029069">
    <property type="entry name" value="HotDog_dom_sf"/>
</dbReference>
<dbReference type="InterPro" id="IPR052342">
    <property type="entry name" value="MCH/BMMD"/>
</dbReference>
<dbReference type="EMBL" id="WHSC02000002">
    <property type="protein sequence ID" value="MDO6120946.1"/>
    <property type="molecule type" value="Genomic_DNA"/>
</dbReference>
<name>A0ABT8XB93_9HYPH</name>
<dbReference type="Proteomes" id="UP001177080">
    <property type="component" value="Unassembled WGS sequence"/>
</dbReference>
<protein>
    <submittedName>
        <fullName evidence="2">Dehydratase</fullName>
    </submittedName>
</protein>
<organism evidence="2 3">
    <name type="scientific">Shinella curvata</name>
    <dbReference type="NCBI Taxonomy" id="1817964"/>
    <lineage>
        <taxon>Bacteria</taxon>
        <taxon>Pseudomonadati</taxon>
        <taxon>Pseudomonadota</taxon>
        <taxon>Alphaproteobacteria</taxon>
        <taxon>Hyphomicrobiales</taxon>
        <taxon>Rhizobiaceae</taxon>
        <taxon>Shinella</taxon>
    </lineage>
</organism>
<reference evidence="2" key="1">
    <citation type="submission" date="2022-04" db="EMBL/GenBank/DDBJ databases">
        <title>Shinella lacus sp. nov., a novel member of the genus Shinella from water.</title>
        <authorList>
            <person name="Deng Y."/>
        </authorList>
    </citation>
    <scope>NUCLEOTIDE SEQUENCE</scope>
    <source>
        <strain evidence="2">JCM 31239</strain>
    </source>
</reference>
<dbReference type="PANTHER" id="PTHR43664">
    <property type="entry name" value="MONOAMINE OXIDASE-RELATED"/>
    <property type="match status" value="1"/>
</dbReference>
<dbReference type="PANTHER" id="PTHR43664:SF1">
    <property type="entry name" value="BETA-METHYLMALYL-COA DEHYDRATASE"/>
    <property type="match status" value="1"/>
</dbReference>
<gene>
    <name evidence="2" type="ORF">GB928_007100</name>
</gene>
<evidence type="ECO:0000313" key="3">
    <source>
        <dbReference type="Proteomes" id="UP001177080"/>
    </source>
</evidence>
<proteinExistence type="predicted"/>
<dbReference type="InterPro" id="IPR002539">
    <property type="entry name" value="MaoC-like_dom"/>
</dbReference>
<sequence>MRSIYSEIGDTVRFSKTVSEADVYMYAGITGDFSHNHINEAFMSKSKYGRRIAHGALLVGFMSTASTLMMDRSLEKGIDFTPVSLGYDRVRFLAPVFFGDTVDVIYTVSEVDEARGRTRAEVKVLNQDGVLVAVGEHLGKWVPNSETKLAVEAAVEAS</sequence>